<sequence>MVPGAIFARAAGLRNLDPVIAMTPITSLDLTGFTEREPGVWTDAAGLVLSVHFFPLIPDLPAPLHEPERLGAGLARLVSGAGGGLIEAVPGSVDGVPAVRQLVKMPLGSRPGQAFLGSWTVPRAGSSTVVKVQAAEGATTGMREAVIMAQVGPAGYFRPHPYTEGQAGGQPDGRGGLPYHVGDDEQWDARFPDHPLTLVRAALHRITPTITFDDRFKALPSFGGQAAPQSPAPAPTPQPLPHLPPPRRGWFRRKGV</sequence>
<gene>
    <name evidence="2" type="ORF">QF030_002040</name>
</gene>
<keyword evidence="3" id="KW-1185">Reference proteome</keyword>
<accession>A0ABU0NL54</accession>
<evidence type="ECO:0000313" key="3">
    <source>
        <dbReference type="Proteomes" id="UP001230654"/>
    </source>
</evidence>
<name>A0ABU0NL54_STRRH</name>
<comment type="caution">
    <text evidence="2">The sequence shown here is derived from an EMBL/GenBank/DDBJ whole genome shotgun (WGS) entry which is preliminary data.</text>
</comment>
<dbReference type="EMBL" id="JAUSWV010000002">
    <property type="protein sequence ID" value="MDQ0579862.1"/>
    <property type="molecule type" value="Genomic_DNA"/>
</dbReference>
<dbReference type="Proteomes" id="UP001230654">
    <property type="component" value="Unassembled WGS sequence"/>
</dbReference>
<evidence type="ECO:0000313" key="2">
    <source>
        <dbReference type="EMBL" id="MDQ0579862.1"/>
    </source>
</evidence>
<evidence type="ECO:0000256" key="1">
    <source>
        <dbReference type="SAM" id="MobiDB-lite"/>
    </source>
</evidence>
<organism evidence="2 3">
    <name type="scientific">Streptomyces rishiriensis</name>
    <dbReference type="NCBI Taxonomy" id="68264"/>
    <lineage>
        <taxon>Bacteria</taxon>
        <taxon>Bacillati</taxon>
        <taxon>Actinomycetota</taxon>
        <taxon>Actinomycetes</taxon>
        <taxon>Kitasatosporales</taxon>
        <taxon>Streptomycetaceae</taxon>
        <taxon>Streptomyces</taxon>
    </lineage>
</organism>
<proteinExistence type="predicted"/>
<reference evidence="2 3" key="1">
    <citation type="submission" date="2023-07" db="EMBL/GenBank/DDBJ databases">
        <title>Comparative genomics of wheat-associated soil bacteria to identify genetic determinants of phenazine resistance.</title>
        <authorList>
            <person name="Mouncey N."/>
        </authorList>
    </citation>
    <scope>NUCLEOTIDE SEQUENCE [LARGE SCALE GENOMIC DNA]</scope>
    <source>
        <strain evidence="2 3">B2I6</strain>
    </source>
</reference>
<protein>
    <submittedName>
        <fullName evidence="2">Uncharacterized protein</fullName>
    </submittedName>
</protein>
<feature type="compositionally biased region" description="Pro residues" evidence="1">
    <location>
        <begin position="230"/>
        <end position="247"/>
    </location>
</feature>
<feature type="region of interest" description="Disordered" evidence="1">
    <location>
        <begin position="220"/>
        <end position="256"/>
    </location>
</feature>